<evidence type="ECO:0000313" key="4">
    <source>
        <dbReference type="EMBL" id="MBD3689455.1"/>
    </source>
</evidence>
<proteinExistence type="predicted"/>
<sequence length="266" mass="28410">MKLARINLPDSRPYAWVDTAAGLVFPLSGDLFAADADPAATEPGESIDYDSVELLAPCRPSKVIAVAKNYAKHAEEMHGEVPPTPVLFFKTPNTVVGPGHPIVRPRWAEIVHYEGELAVVIGTRAKDIPAERAWDVIAGFTCANDVSVRDAQRSDGQWARAKGFDTACPLGPWIVPVEEWQRGPKQVTTRVNGEIVQDGSTGDMVRGIEELIAYASAAFTLMPGDVILTGTPAGVGPIVSGDTVTVHVEDIGELENPVVDDGECSC</sequence>
<dbReference type="RefSeq" id="WP_191071502.1">
    <property type="nucleotide sequence ID" value="NZ_JACRUO010000001.1"/>
</dbReference>
<accession>A0A8I0GC54</accession>
<dbReference type="GO" id="GO:0019752">
    <property type="term" value="P:carboxylic acid metabolic process"/>
    <property type="evidence" value="ECO:0007669"/>
    <property type="project" value="UniProtKB-ARBA"/>
</dbReference>
<dbReference type="Gene3D" id="3.90.850.10">
    <property type="entry name" value="Fumarylacetoacetase-like, C-terminal domain"/>
    <property type="match status" value="1"/>
</dbReference>
<gene>
    <name evidence="4" type="ORF">H8R10_04315</name>
</gene>
<dbReference type="InterPro" id="IPR011234">
    <property type="entry name" value="Fumarylacetoacetase-like_C"/>
</dbReference>
<evidence type="ECO:0000313" key="5">
    <source>
        <dbReference type="Proteomes" id="UP000627538"/>
    </source>
</evidence>
<dbReference type="Pfam" id="PF10370">
    <property type="entry name" value="Rv2993c-like_N"/>
    <property type="match status" value="1"/>
</dbReference>
<dbReference type="GO" id="GO:0016853">
    <property type="term" value="F:isomerase activity"/>
    <property type="evidence" value="ECO:0007669"/>
    <property type="project" value="UniProtKB-ARBA"/>
</dbReference>
<reference evidence="4 5" key="1">
    <citation type="submission" date="2020-08" db="EMBL/GenBank/DDBJ databases">
        <title>Winkia gen. nov., sp. nov., isolated from faeces of the Anser albifrons in China.</title>
        <authorList>
            <person name="Liu Q."/>
        </authorList>
    </citation>
    <scope>NUCLEOTIDE SEQUENCE [LARGE SCALE GENOMIC DNA]</scope>
    <source>
        <strain evidence="4 5">C62</strain>
    </source>
</reference>
<evidence type="ECO:0000256" key="1">
    <source>
        <dbReference type="ARBA" id="ARBA00022723"/>
    </source>
</evidence>
<dbReference type="PANTHER" id="PTHR11820:SF7">
    <property type="entry name" value="ACYLPYRUVASE FAHD1, MITOCHONDRIAL"/>
    <property type="match status" value="1"/>
</dbReference>
<dbReference type="FunFam" id="3.90.850.10:FF:000002">
    <property type="entry name" value="2-hydroxyhepta-2,4-diene-1,7-dioate isomerase"/>
    <property type="match status" value="1"/>
</dbReference>
<dbReference type="PANTHER" id="PTHR11820">
    <property type="entry name" value="ACYLPYRUVASE"/>
    <property type="match status" value="1"/>
</dbReference>
<dbReference type="Pfam" id="PF01557">
    <property type="entry name" value="FAA_hydrolase"/>
    <property type="match status" value="1"/>
</dbReference>
<evidence type="ECO:0000259" key="2">
    <source>
        <dbReference type="Pfam" id="PF01557"/>
    </source>
</evidence>
<dbReference type="AlphaFoldDB" id="A0A8I0GC54"/>
<dbReference type="GO" id="GO:0046872">
    <property type="term" value="F:metal ion binding"/>
    <property type="evidence" value="ECO:0007669"/>
    <property type="project" value="UniProtKB-KW"/>
</dbReference>
<dbReference type="GO" id="GO:0018773">
    <property type="term" value="F:acetylpyruvate hydrolase activity"/>
    <property type="evidence" value="ECO:0007669"/>
    <property type="project" value="TreeGrafter"/>
</dbReference>
<comment type="caution">
    <text evidence="4">The sequence shown here is derived from an EMBL/GenBank/DDBJ whole genome shotgun (WGS) entry which is preliminary data.</text>
</comment>
<dbReference type="Proteomes" id="UP000627538">
    <property type="component" value="Unassembled WGS sequence"/>
</dbReference>
<organism evidence="4 5">
    <name type="scientific">Nanchangia anserum</name>
    <dbReference type="NCBI Taxonomy" id="2692125"/>
    <lineage>
        <taxon>Bacteria</taxon>
        <taxon>Bacillati</taxon>
        <taxon>Actinomycetota</taxon>
        <taxon>Actinomycetes</taxon>
        <taxon>Actinomycetales</taxon>
        <taxon>Actinomycetaceae</taxon>
        <taxon>Nanchangia</taxon>
    </lineage>
</organism>
<keyword evidence="4" id="KW-0378">Hydrolase</keyword>
<keyword evidence="1" id="KW-0479">Metal-binding</keyword>
<name>A0A8I0GC54_9ACTO</name>
<feature type="domain" description="Rv2993c-like N-terminal" evidence="3">
    <location>
        <begin position="1"/>
        <end position="57"/>
    </location>
</feature>
<keyword evidence="5" id="KW-1185">Reference proteome</keyword>
<dbReference type="SUPFAM" id="SSF56529">
    <property type="entry name" value="FAH"/>
    <property type="match status" value="1"/>
</dbReference>
<protein>
    <submittedName>
        <fullName evidence="4">Fumarylacetoacetate hydrolase family protein</fullName>
    </submittedName>
</protein>
<dbReference type="InterPro" id="IPR018833">
    <property type="entry name" value="Rv2993c-like_N"/>
</dbReference>
<feature type="domain" description="Fumarylacetoacetase-like C-terminal" evidence="2">
    <location>
        <begin position="62"/>
        <end position="259"/>
    </location>
</feature>
<dbReference type="EMBL" id="JACRUO010000001">
    <property type="protein sequence ID" value="MBD3689455.1"/>
    <property type="molecule type" value="Genomic_DNA"/>
</dbReference>
<dbReference type="InterPro" id="IPR036663">
    <property type="entry name" value="Fumarylacetoacetase_C_sf"/>
</dbReference>
<evidence type="ECO:0000259" key="3">
    <source>
        <dbReference type="Pfam" id="PF10370"/>
    </source>
</evidence>